<dbReference type="InterPro" id="IPR050952">
    <property type="entry name" value="TRIM-NHL_E3_ligases"/>
</dbReference>
<evidence type="ECO:0000256" key="1">
    <source>
        <dbReference type="PROSITE-ProRule" id="PRU00024"/>
    </source>
</evidence>
<proteinExistence type="predicted"/>
<dbReference type="AlphaFoldDB" id="A0AA88XI69"/>
<accession>A0AA88XI69</accession>
<evidence type="ECO:0000313" key="4">
    <source>
        <dbReference type="EMBL" id="KAK3086120.1"/>
    </source>
</evidence>
<dbReference type="Pfam" id="PF00643">
    <property type="entry name" value="zf-B_box"/>
    <property type="match status" value="1"/>
</dbReference>
<dbReference type="GO" id="GO:0008270">
    <property type="term" value="F:zinc ion binding"/>
    <property type="evidence" value="ECO:0007669"/>
    <property type="project" value="UniProtKB-KW"/>
</dbReference>
<protein>
    <recommendedName>
        <fullName evidence="3">B box-type domain-containing protein</fullName>
    </recommendedName>
</protein>
<comment type="caution">
    <text evidence="4">The sequence shown here is derived from an EMBL/GenBank/DDBJ whole genome shotgun (WGS) entry which is preliminary data.</text>
</comment>
<evidence type="ECO:0000313" key="5">
    <source>
        <dbReference type="Proteomes" id="UP001186944"/>
    </source>
</evidence>
<keyword evidence="1" id="KW-0862">Zinc</keyword>
<dbReference type="InterPro" id="IPR000315">
    <property type="entry name" value="Znf_B-box"/>
</dbReference>
<dbReference type="GO" id="GO:0000209">
    <property type="term" value="P:protein polyubiquitination"/>
    <property type="evidence" value="ECO:0007669"/>
    <property type="project" value="TreeGrafter"/>
</dbReference>
<dbReference type="InterPro" id="IPR011042">
    <property type="entry name" value="6-blade_b-propeller_TolB-like"/>
</dbReference>
<dbReference type="PROSITE" id="PS50119">
    <property type="entry name" value="ZF_BBOX"/>
    <property type="match status" value="1"/>
</dbReference>
<dbReference type="Gene3D" id="2.120.10.30">
    <property type="entry name" value="TolB, C-terminal domain"/>
    <property type="match status" value="1"/>
</dbReference>
<dbReference type="SUPFAM" id="SSF63829">
    <property type="entry name" value="Calcium-dependent phosphotriesterase"/>
    <property type="match status" value="1"/>
</dbReference>
<feature type="compositionally biased region" description="Basic and acidic residues" evidence="2">
    <location>
        <begin position="259"/>
        <end position="269"/>
    </location>
</feature>
<dbReference type="PANTHER" id="PTHR24104:SF25">
    <property type="entry name" value="PROTEIN LIN-41"/>
    <property type="match status" value="1"/>
</dbReference>
<keyword evidence="5" id="KW-1185">Reference proteome</keyword>
<dbReference type="SUPFAM" id="SSF57845">
    <property type="entry name" value="B-box zinc-binding domain"/>
    <property type="match status" value="1"/>
</dbReference>
<name>A0AA88XI69_PINIB</name>
<keyword evidence="1" id="KW-0863">Zinc-finger</keyword>
<dbReference type="EMBL" id="VSWD01000012">
    <property type="protein sequence ID" value="KAK3086120.1"/>
    <property type="molecule type" value="Genomic_DNA"/>
</dbReference>
<keyword evidence="1" id="KW-0479">Metal-binding</keyword>
<dbReference type="GO" id="GO:0043161">
    <property type="term" value="P:proteasome-mediated ubiquitin-dependent protein catabolic process"/>
    <property type="evidence" value="ECO:0007669"/>
    <property type="project" value="TreeGrafter"/>
</dbReference>
<feature type="compositionally biased region" description="Basic and acidic residues" evidence="2">
    <location>
        <begin position="233"/>
        <end position="251"/>
    </location>
</feature>
<sequence>MCNPCKVRHERSNASKHHVIAPYAEKITVKKRACPEHKESNYILYCDVCNVPVCDVCTTDAHKGHTFSSINEIYIKQRQMVGEQLEYIKSWKVPSTKDLLEKSRKATKDYVRSMENIETSMLYTANKIKEEVDYHYERSHRTLEKEKSHYLKSLKGKEEEVQCHLTELEELSESYGACLKSEDRIALLLLARNVHDKESPTLIDATPLPEFIPGMVDKTSILKQFGKLVPSDQKFEENEKPKRGDAKRKQIGELVQSDPKFKENEKLEQTESASEEPPEDHPVVLGTLLAKPVVEGSLTVEITGSIIACGGQNLTWTTSDKCIKTMQNPSKVATRKIKMGKEQITMKNFFDMVVNSRDQLLISDGKNSIKRLGENRTLETMFSTGKSKPYGISSLPNDNILVAFRCERKVVLFSSTGRIVQEFMKDVLQHPMFVAYNNVTDDVCVSDAVDPYSKGKVLVFKRNGKLRLIYDSTQEYFVPQGIKTDGFGHILIADSGMGCIHVLEKYGSLLQKVQVDKNIPAMPYSIDIDKYGCIWVSEYDAKIVHVVKYLETTSKLE</sequence>
<evidence type="ECO:0000256" key="2">
    <source>
        <dbReference type="SAM" id="MobiDB-lite"/>
    </source>
</evidence>
<gene>
    <name evidence="4" type="ORF">FSP39_013815</name>
</gene>
<reference evidence="4" key="1">
    <citation type="submission" date="2019-08" db="EMBL/GenBank/DDBJ databases">
        <title>The improved chromosome-level genome for the pearl oyster Pinctada fucata martensii using PacBio sequencing and Hi-C.</title>
        <authorList>
            <person name="Zheng Z."/>
        </authorList>
    </citation>
    <scope>NUCLEOTIDE SEQUENCE</scope>
    <source>
        <strain evidence="4">ZZ-2019</strain>
        <tissue evidence="4">Adductor muscle</tissue>
    </source>
</reference>
<dbReference type="Gene3D" id="3.30.160.60">
    <property type="entry name" value="Classic Zinc Finger"/>
    <property type="match status" value="1"/>
</dbReference>
<dbReference type="GO" id="GO:0061630">
    <property type="term" value="F:ubiquitin protein ligase activity"/>
    <property type="evidence" value="ECO:0007669"/>
    <property type="project" value="TreeGrafter"/>
</dbReference>
<dbReference type="SMART" id="SM00336">
    <property type="entry name" value="BBOX"/>
    <property type="match status" value="1"/>
</dbReference>
<dbReference type="Proteomes" id="UP001186944">
    <property type="component" value="Unassembled WGS sequence"/>
</dbReference>
<dbReference type="PANTHER" id="PTHR24104">
    <property type="entry name" value="E3 UBIQUITIN-PROTEIN LIGASE NHLRC1-RELATED"/>
    <property type="match status" value="1"/>
</dbReference>
<organism evidence="4 5">
    <name type="scientific">Pinctada imbricata</name>
    <name type="common">Atlantic pearl-oyster</name>
    <name type="synonym">Pinctada martensii</name>
    <dbReference type="NCBI Taxonomy" id="66713"/>
    <lineage>
        <taxon>Eukaryota</taxon>
        <taxon>Metazoa</taxon>
        <taxon>Spiralia</taxon>
        <taxon>Lophotrochozoa</taxon>
        <taxon>Mollusca</taxon>
        <taxon>Bivalvia</taxon>
        <taxon>Autobranchia</taxon>
        <taxon>Pteriomorphia</taxon>
        <taxon>Pterioida</taxon>
        <taxon>Pterioidea</taxon>
        <taxon>Pteriidae</taxon>
        <taxon>Pinctada</taxon>
    </lineage>
</organism>
<feature type="region of interest" description="Disordered" evidence="2">
    <location>
        <begin position="232"/>
        <end position="282"/>
    </location>
</feature>
<feature type="domain" description="B box-type" evidence="3">
    <location>
        <begin position="29"/>
        <end position="70"/>
    </location>
</feature>
<evidence type="ECO:0000259" key="3">
    <source>
        <dbReference type="PROSITE" id="PS50119"/>
    </source>
</evidence>